<dbReference type="GO" id="GO:0008168">
    <property type="term" value="F:methyltransferase activity"/>
    <property type="evidence" value="ECO:0007669"/>
    <property type="project" value="UniProtKB-KW"/>
</dbReference>
<gene>
    <name evidence="2" type="ORF">C2E21_7331</name>
</gene>
<dbReference type="EMBL" id="LHPG02000015">
    <property type="protein sequence ID" value="PRW33930.1"/>
    <property type="molecule type" value="Genomic_DNA"/>
</dbReference>
<reference evidence="2 3" key="1">
    <citation type="journal article" date="2018" name="Plant J.">
        <title>Genome sequences of Chlorella sorokiniana UTEX 1602 and Micractinium conductrix SAG 241.80: implications to maltose excretion by a green alga.</title>
        <authorList>
            <person name="Arriola M.B."/>
            <person name="Velmurugan N."/>
            <person name="Zhang Y."/>
            <person name="Plunkett M.H."/>
            <person name="Hondzo H."/>
            <person name="Barney B.M."/>
        </authorList>
    </citation>
    <scope>NUCLEOTIDE SEQUENCE [LARGE SCALE GENOMIC DNA]</scope>
    <source>
        <strain evidence="3">UTEX 1602</strain>
    </source>
</reference>
<evidence type="ECO:0000313" key="3">
    <source>
        <dbReference type="Proteomes" id="UP000239899"/>
    </source>
</evidence>
<dbReference type="InterPro" id="IPR029063">
    <property type="entry name" value="SAM-dependent_MTases_sf"/>
</dbReference>
<evidence type="ECO:0000259" key="1">
    <source>
        <dbReference type="Pfam" id="PF08242"/>
    </source>
</evidence>
<dbReference type="STRING" id="3076.A0A2P6TI21"/>
<dbReference type="Proteomes" id="UP000239899">
    <property type="component" value="Unassembled WGS sequence"/>
</dbReference>
<dbReference type="SUPFAM" id="SSF53335">
    <property type="entry name" value="S-adenosyl-L-methionine-dependent methyltransferases"/>
    <property type="match status" value="1"/>
</dbReference>
<feature type="domain" description="Methyltransferase type 12" evidence="1">
    <location>
        <begin position="38"/>
        <end position="77"/>
    </location>
</feature>
<dbReference type="CDD" id="cd02440">
    <property type="entry name" value="AdoMet_MTases"/>
    <property type="match status" value="1"/>
</dbReference>
<protein>
    <submittedName>
        <fullName evidence="2">Methyltransferase type 11</fullName>
    </submittedName>
</protein>
<accession>A0A2P6TI21</accession>
<dbReference type="Pfam" id="PF08242">
    <property type="entry name" value="Methyltransf_12"/>
    <property type="match status" value="1"/>
</dbReference>
<organism evidence="2 3">
    <name type="scientific">Chlorella sorokiniana</name>
    <name type="common">Freshwater green alga</name>
    <dbReference type="NCBI Taxonomy" id="3076"/>
    <lineage>
        <taxon>Eukaryota</taxon>
        <taxon>Viridiplantae</taxon>
        <taxon>Chlorophyta</taxon>
        <taxon>core chlorophytes</taxon>
        <taxon>Trebouxiophyceae</taxon>
        <taxon>Chlorellales</taxon>
        <taxon>Chlorellaceae</taxon>
        <taxon>Chlorella clade</taxon>
        <taxon>Chlorella</taxon>
    </lineage>
</organism>
<keyword evidence="2" id="KW-0808">Transferase</keyword>
<dbReference type="AlphaFoldDB" id="A0A2P6TI21"/>
<dbReference type="InterPro" id="IPR013217">
    <property type="entry name" value="Methyltransf_12"/>
</dbReference>
<dbReference type="GO" id="GO:0032259">
    <property type="term" value="P:methylation"/>
    <property type="evidence" value="ECO:0007669"/>
    <property type="project" value="UniProtKB-KW"/>
</dbReference>
<dbReference type="Gene3D" id="3.40.50.150">
    <property type="entry name" value="Vaccinia Virus protein VP39"/>
    <property type="match status" value="1"/>
</dbReference>
<evidence type="ECO:0000313" key="2">
    <source>
        <dbReference type="EMBL" id="PRW33930.1"/>
    </source>
</evidence>
<keyword evidence="2" id="KW-0489">Methyltransferase</keyword>
<proteinExistence type="predicted"/>
<name>A0A2P6TI21_CHLSO</name>
<dbReference type="OrthoDB" id="2011996at2759"/>
<sequence>MTGVFRRKIAARSGGKLRCLLGELTGALAAGSTNGGEQEQLPQAYDLALSHMTFHHIDDIVGTLRMLRELLKPGGRVAVFDLLKEPGSDKFHKPDHGGSVFHVGGFAPEKMTQLLQDAGFVGAEAQAVTDFQKESYQHPGQLNTFRLLMATAAAPEGT</sequence>
<keyword evidence="3" id="KW-1185">Reference proteome</keyword>
<comment type="caution">
    <text evidence="2">The sequence shown here is derived from an EMBL/GenBank/DDBJ whole genome shotgun (WGS) entry which is preliminary data.</text>
</comment>